<dbReference type="OrthoDB" id="5564966at2"/>
<dbReference type="InterPro" id="IPR006015">
    <property type="entry name" value="Universal_stress_UspA"/>
</dbReference>
<dbReference type="PANTHER" id="PTHR46268:SF27">
    <property type="entry name" value="UNIVERSAL STRESS PROTEIN RV2623"/>
    <property type="match status" value="1"/>
</dbReference>
<dbReference type="SUPFAM" id="SSF52402">
    <property type="entry name" value="Adenine nucleotide alpha hydrolases-like"/>
    <property type="match status" value="2"/>
</dbReference>
<evidence type="ECO:0000256" key="2">
    <source>
        <dbReference type="ARBA" id="ARBA00022741"/>
    </source>
</evidence>
<dbReference type="Proteomes" id="UP000199569">
    <property type="component" value="Unassembled WGS sequence"/>
</dbReference>
<name>A0A1G5IY92_9HYPH</name>
<dbReference type="GO" id="GO:0005524">
    <property type="term" value="F:ATP binding"/>
    <property type="evidence" value="ECO:0007669"/>
    <property type="project" value="UniProtKB-KW"/>
</dbReference>
<keyword evidence="3" id="KW-0067">ATP-binding</keyword>
<gene>
    <name evidence="5" type="ORF">SAMN02927923_02378</name>
</gene>
<feature type="domain" description="UspA" evidence="4">
    <location>
        <begin position="1"/>
        <end position="131"/>
    </location>
</feature>
<keyword evidence="2" id="KW-0547">Nucleotide-binding</keyword>
<proteinExistence type="inferred from homology"/>
<sequence length="294" mass="32176">MTQRIVVATDFSTRSDRALRRATLLARSTSAQLILVHVIDDDQPARLVEASQREATIVLTELASTVHDVDGLACDAKVILGEPFEGLSNSAEESNADLMVMGAYRRQVLREMFMGTTVERTIRRSRRPVLMANAVPSRHYKRILIATDFSESSAQAVRAARELGLLDGTDVFLLHVYDAPAKGLMYRSAITAREIKDYTDEEEQRAATKLLAFIGEVGLKSKRQILKLAEEPASTIIKDCARNERADLIVVGTRGQSGLGTLLLGSVAQDVLQGSEIDVLAVPLPAPSEEKGQF</sequence>
<dbReference type="Pfam" id="PF00582">
    <property type="entry name" value="Usp"/>
    <property type="match status" value="2"/>
</dbReference>
<keyword evidence="6" id="KW-1185">Reference proteome</keyword>
<dbReference type="Gene3D" id="3.40.50.620">
    <property type="entry name" value="HUPs"/>
    <property type="match status" value="2"/>
</dbReference>
<comment type="similarity">
    <text evidence="1">Belongs to the universal stress protein A family.</text>
</comment>
<dbReference type="PANTHER" id="PTHR46268">
    <property type="entry name" value="STRESS RESPONSE PROTEIN NHAX"/>
    <property type="match status" value="1"/>
</dbReference>
<dbReference type="PRINTS" id="PR01438">
    <property type="entry name" value="UNVRSLSTRESS"/>
</dbReference>
<evidence type="ECO:0000256" key="3">
    <source>
        <dbReference type="ARBA" id="ARBA00022840"/>
    </source>
</evidence>
<dbReference type="RefSeq" id="WP_091134606.1">
    <property type="nucleotide sequence ID" value="NZ_FMVJ01000006.1"/>
</dbReference>
<dbReference type="InterPro" id="IPR014729">
    <property type="entry name" value="Rossmann-like_a/b/a_fold"/>
</dbReference>
<reference evidence="5 6" key="1">
    <citation type="submission" date="2016-10" db="EMBL/GenBank/DDBJ databases">
        <authorList>
            <person name="de Groot N.N."/>
        </authorList>
    </citation>
    <scope>NUCLEOTIDE SEQUENCE [LARGE SCALE GENOMIC DNA]</scope>
    <source>
        <strain evidence="5 6">CGMCC 1.7666</strain>
    </source>
</reference>
<feature type="domain" description="UspA" evidence="4">
    <location>
        <begin position="140"/>
        <end position="283"/>
    </location>
</feature>
<dbReference type="AlphaFoldDB" id="A0A1G5IY92"/>
<evidence type="ECO:0000259" key="4">
    <source>
        <dbReference type="Pfam" id="PF00582"/>
    </source>
</evidence>
<accession>A0A1G5IY92</accession>
<dbReference type="InterPro" id="IPR006016">
    <property type="entry name" value="UspA"/>
</dbReference>
<evidence type="ECO:0000313" key="5">
    <source>
        <dbReference type="EMBL" id="SCY80854.1"/>
    </source>
</evidence>
<dbReference type="EMBL" id="FMVJ01000006">
    <property type="protein sequence ID" value="SCY80854.1"/>
    <property type="molecule type" value="Genomic_DNA"/>
</dbReference>
<protein>
    <submittedName>
        <fullName evidence="5">Nucleotide-binding universal stress protein, UspA family</fullName>
    </submittedName>
</protein>
<evidence type="ECO:0000313" key="6">
    <source>
        <dbReference type="Proteomes" id="UP000199569"/>
    </source>
</evidence>
<dbReference type="CDD" id="cd00293">
    <property type="entry name" value="USP-like"/>
    <property type="match status" value="2"/>
</dbReference>
<organism evidence="5 6">
    <name type="scientific">Microvirga guangxiensis</name>
    <dbReference type="NCBI Taxonomy" id="549386"/>
    <lineage>
        <taxon>Bacteria</taxon>
        <taxon>Pseudomonadati</taxon>
        <taxon>Pseudomonadota</taxon>
        <taxon>Alphaproteobacteria</taxon>
        <taxon>Hyphomicrobiales</taxon>
        <taxon>Methylobacteriaceae</taxon>
        <taxon>Microvirga</taxon>
    </lineage>
</organism>
<evidence type="ECO:0000256" key="1">
    <source>
        <dbReference type="ARBA" id="ARBA00008791"/>
    </source>
</evidence>